<feature type="compositionally biased region" description="Acidic residues" evidence="1">
    <location>
        <begin position="112"/>
        <end position="147"/>
    </location>
</feature>
<dbReference type="Proteomes" id="UP001165122">
    <property type="component" value="Unassembled WGS sequence"/>
</dbReference>
<keyword evidence="2" id="KW-0812">Transmembrane</keyword>
<accession>A0A9W7FMD6</accession>
<protein>
    <submittedName>
        <fullName evidence="3">Uncharacterized protein</fullName>
    </submittedName>
</protein>
<sequence>MYSELLWLLVYACLTVVVGIAGGRFIEACPLAFAKLRAKTVAPIFSYINGKLSWKGQEKIDARLDTISENVKAKEEETYEEAQKVEEGLTTQVEDFSTDITARNEECGGGGNEDDGVGEGEGIAEDGGEEGEGDDEGGDGEINGEEEGGGRRGRGRGRWQRGEALEKPWQCRRTVALTLSS</sequence>
<name>A0A9W7FMD6_9STRA</name>
<evidence type="ECO:0000256" key="2">
    <source>
        <dbReference type="SAM" id="Phobius"/>
    </source>
</evidence>
<feature type="transmembrane region" description="Helical" evidence="2">
    <location>
        <begin position="6"/>
        <end position="26"/>
    </location>
</feature>
<dbReference type="EMBL" id="BRXW01000219">
    <property type="protein sequence ID" value="GMI14803.1"/>
    <property type="molecule type" value="Genomic_DNA"/>
</dbReference>
<evidence type="ECO:0000313" key="4">
    <source>
        <dbReference type="Proteomes" id="UP001165122"/>
    </source>
</evidence>
<proteinExistence type="predicted"/>
<keyword evidence="4" id="KW-1185">Reference proteome</keyword>
<evidence type="ECO:0000256" key="1">
    <source>
        <dbReference type="SAM" id="MobiDB-lite"/>
    </source>
</evidence>
<keyword evidence="2" id="KW-0472">Membrane</keyword>
<organism evidence="3 4">
    <name type="scientific">Triparma laevis f. longispina</name>
    <dbReference type="NCBI Taxonomy" id="1714387"/>
    <lineage>
        <taxon>Eukaryota</taxon>
        <taxon>Sar</taxon>
        <taxon>Stramenopiles</taxon>
        <taxon>Ochrophyta</taxon>
        <taxon>Bolidophyceae</taxon>
        <taxon>Parmales</taxon>
        <taxon>Triparmaceae</taxon>
        <taxon>Triparma</taxon>
    </lineage>
</organism>
<keyword evidence="2" id="KW-1133">Transmembrane helix</keyword>
<feature type="compositionally biased region" description="Basic and acidic residues" evidence="1">
    <location>
        <begin position="78"/>
        <end position="87"/>
    </location>
</feature>
<reference evidence="4" key="1">
    <citation type="journal article" date="2023" name="Commun. Biol.">
        <title>Genome analysis of Parmales, the sister group of diatoms, reveals the evolutionary specialization of diatoms from phago-mixotrophs to photoautotrophs.</title>
        <authorList>
            <person name="Ban H."/>
            <person name="Sato S."/>
            <person name="Yoshikawa S."/>
            <person name="Yamada K."/>
            <person name="Nakamura Y."/>
            <person name="Ichinomiya M."/>
            <person name="Sato N."/>
            <person name="Blanc-Mathieu R."/>
            <person name="Endo H."/>
            <person name="Kuwata A."/>
            <person name="Ogata H."/>
        </authorList>
    </citation>
    <scope>NUCLEOTIDE SEQUENCE [LARGE SCALE GENOMIC DNA]</scope>
    <source>
        <strain evidence="4">NIES 3700</strain>
    </source>
</reference>
<evidence type="ECO:0000313" key="3">
    <source>
        <dbReference type="EMBL" id="GMI14803.1"/>
    </source>
</evidence>
<dbReference type="AlphaFoldDB" id="A0A9W7FMD6"/>
<gene>
    <name evidence="3" type="ORF">TrLO_g279</name>
</gene>
<comment type="caution">
    <text evidence="3">The sequence shown here is derived from an EMBL/GenBank/DDBJ whole genome shotgun (WGS) entry which is preliminary data.</text>
</comment>
<feature type="region of interest" description="Disordered" evidence="1">
    <location>
        <begin position="78"/>
        <end position="165"/>
    </location>
</feature>
<feature type="compositionally biased region" description="Polar residues" evidence="1">
    <location>
        <begin position="89"/>
        <end position="101"/>
    </location>
</feature>